<evidence type="ECO:0000256" key="3">
    <source>
        <dbReference type="ARBA" id="ARBA00022448"/>
    </source>
</evidence>
<keyword evidence="7 8" id="KW-0472">Membrane</keyword>
<dbReference type="EMBL" id="CP120733">
    <property type="protein sequence ID" value="WFD11346.1"/>
    <property type="molecule type" value="Genomic_DNA"/>
</dbReference>
<dbReference type="RefSeq" id="WP_277733369.1">
    <property type="nucleotide sequence ID" value="NZ_CP120733.1"/>
</dbReference>
<evidence type="ECO:0000256" key="4">
    <source>
        <dbReference type="ARBA" id="ARBA00022475"/>
    </source>
</evidence>
<keyword evidence="5 9" id="KW-0812">Transmembrane</keyword>
<evidence type="ECO:0000256" key="9">
    <source>
        <dbReference type="SAM" id="Phobius"/>
    </source>
</evidence>
<feature type="transmembrane region" description="Helical" evidence="9">
    <location>
        <begin position="117"/>
        <end position="135"/>
    </location>
</feature>
<feature type="transmembrane region" description="Helical" evidence="9">
    <location>
        <begin position="12"/>
        <end position="32"/>
    </location>
</feature>
<sequence>MNSKLKINDIIYAALFAALTSVLGYVSIPLPFSPVPITGQTLGVMLAGCILNPLQAFLSMLTFVLLGIAGAPVFSGGRAGFNIIAGPSGGYIVGFIIGAVVISYLKGKNPNTLKMTLATIVGGIIVIYFIGGLWLNHVTQMGLYKSVIAGALPFIPGDLLKAFIAVSIGKRVSKAINNKVAA</sequence>
<keyword evidence="4 8" id="KW-1003">Cell membrane</keyword>
<evidence type="ECO:0000313" key="10">
    <source>
        <dbReference type="EMBL" id="WFD11346.1"/>
    </source>
</evidence>
<proteinExistence type="inferred from homology"/>
<dbReference type="Pfam" id="PF02632">
    <property type="entry name" value="BioY"/>
    <property type="match status" value="1"/>
</dbReference>
<feature type="transmembrane region" description="Helical" evidence="9">
    <location>
        <begin position="44"/>
        <end position="69"/>
    </location>
</feature>
<dbReference type="InterPro" id="IPR003784">
    <property type="entry name" value="BioY"/>
</dbReference>
<keyword evidence="11" id="KW-1185">Reference proteome</keyword>
<comment type="subcellular location">
    <subcellularLocation>
        <location evidence="1 8">Cell membrane</location>
        <topology evidence="1 8">Multi-pass membrane protein</topology>
    </subcellularLocation>
</comment>
<dbReference type="PANTHER" id="PTHR34295">
    <property type="entry name" value="BIOTIN TRANSPORTER BIOY"/>
    <property type="match status" value="1"/>
</dbReference>
<keyword evidence="6 9" id="KW-1133">Transmembrane helix</keyword>
<accession>A0ABY8EEI6</accession>
<reference evidence="10 11" key="1">
    <citation type="submission" date="2023-03" db="EMBL/GenBank/DDBJ databases">
        <title>Complete genome sequence of Tepidibacter sp. SWIR-1, isolated from a deep-sea hydrothermal vent.</title>
        <authorList>
            <person name="Li X."/>
        </authorList>
    </citation>
    <scope>NUCLEOTIDE SEQUENCE [LARGE SCALE GENOMIC DNA]</scope>
    <source>
        <strain evidence="10 11">SWIR-1</strain>
    </source>
</reference>
<evidence type="ECO:0000313" key="11">
    <source>
        <dbReference type="Proteomes" id="UP001222800"/>
    </source>
</evidence>
<evidence type="ECO:0000256" key="5">
    <source>
        <dbReference type="ARBA" id="ARBA00022692"/>
    </source>
</evidence>
<evidence type="ECO:0000256" key="7">
    <source>
        <dbReference type="ARBA" id="ARBA00023136"/>
    </source>
</evidence>
<evidence type="ECO:0000256" key="6">
    <source>
        <dbReference type="ARBA" id="ARBA00022989"/>
    </source>
</evidence>
<organism evidence="10 11">
    <name type="scientific">Tepidibacter hydrothermalis</name>
    <dbReference type="NCBI Taxonomy" id="3036126"/>
    <lineage>
        <taxon>Bacteria</taxon>
        <taxon>Bacillati</taxon>
        <taxon>Bacillota</taxon>
        <taxon>Clostridia</taxon>
        <taxon>Peptostreptococcales</taxon>
        <taxon>Peptostreptococcaceae</taxon>
        <taxon>Tepidibacter</taxon>
    </lineage>
</organism>
<evidence type="ECO:0000256" key="2">
    <source>
        <dbReference type="ARBA" id="ARBA00010692"/>
    </source>
</evidence>
<protein>
    <recommendedName>
        <fullName evidence="8">Biotin transporter</fullName>
    </recommendedName>
</protein>
<dbReference type="PANTHER" id="PTHR34295:SF4">
    <property type="entry name" value="BIOTIN TRANSPORTER BIOY-RELATED"/>
    <property type="match status" value="1"/>
</dbReference>
<comment type="similarity">
    <text evidence="2 8">Belongs to the BioY family.</text>
</comment>
<dbReference type="PIRSF" id="PIRSF016661">
    <property type="entry name" value="BioY"/>
    <property type="match status" value="1"/>
</dbReference>
<evidence type="ECO:0000256" key="8">
    <source>
        <dbReference type="PIRNR" id="PIRNR016661"/>
    </source>
</evidence>
<keyword evidence="3 8" id="KW-0813">Transport</keyword>
<dbReference type="Proteomes" id="UP001222800">
    <property type="component" value="Chromosome"/>
</dbReference>
<evidence type="ECO:0000256" key="1">
    <source>
        <dbReference type="ARBA" id="ARBA00004651"/>
    </source>
</evidence>
<dbReference type="Gene3D" id="1.10.1760.20">
    <property type="match status" value="1"/>
</dbReference>
<gene>
    <name evidence="10" type="ORF">P4S50_04520</name>
</gene>
<name>A0ABY8EEI6_9FIRM</name>
<feature type="transmembrane region" description="Helical" evidence="9">
    <location>
        <begin position="81"/>
        <end position="105"/>
    </location>
</feature>